<feature type="compositionally biased region" description="Low complexity" evidence="1">
    <location>
        <begin position="25"/>
        <end position="38"/>
    </location>
</feature>
<keyword evidence="3" id="KW-1185">Reference proteome</keyword>
<organism evidence="2 3">
    <name type="scientific">Trifolium subterraneum</name>
    <name type="common">Subterranean clover</name>
    <dbReference type="NCBI Taxonomy" id="3900"/>
    <lineage>
        <taxon>Eukaryota</taxon>
        <taxon>Viridiplantae</taxon>
        <taxon>Streptophyta</taxon>
        <taxon>Embryophyta</taxon>
        <taxon>Tracheophyta</taxon>
        <taxon>Spermatophyta</taxon>
        <taxon>Magnoliopsida</taxon>
        <taxon>eudicotyledons</taxon>
        <taxon>Gunneridae</taxon>
        <taxon>Pentapetalae</taxon>
        <taxon>rosids</taxon>
        <taxon>fabids</taxon>
        <taxon>Fabales</taxon>
        <taxon>Fabaceae</taxon>
        <taxon>Papilionoideae</taxon>
        <taxon>50 kb inversion clade</taxon>
        <taxon>NPAAA clade</taxon>
        <taxon>Hologalegina</taxon>
        <taxon>IRL clade</taxon>
        <taxon>Trifolieae</taxon>
        <taxon>Trifolium</taxon>
    </lineage>
</organism>
<name>A0A2Z6N4S3_TRISU</name>
<feature type="region of interest" description="Disordered" evidence="1">
    <location>
        <begin position="1"/>
        <end position="58"/>
    </location>
</feature>
<feature type="compositionally biased region" description="Low complexity" evidence="1">
    <location>
        <begin position="46"/>
        <end position="55"/>
    </location>
</feature>
<evidence type="ECO:0000256" key="1">
    <source>
        <dbReference type="SAM" id="MobiDB-lite"/>
    </source>
</evidence>
<evidence type="ECO:0000313" key="2">
    <source>
        <dbReference type="EMBL" id="GAU39894.1"/>
    </source>
</evidence>
<reference evidence="3" key="1">
    <citation type="journal article" date="2017" name="Front. Plant Sci.">
        <title>Climate Clever Clovers: New Paradigm to Reduce the Environmental Footprint of Ruminants by Breeding Low Methanogenic Forages Utilizing Haplotype Variation.</title>
        <authorList>
            <person name="Kaur P."/>
            <person name="Appels R."/>
            <person name="Bayer P.E."/>
            <person name="Keeble-Gagnere G."/>
            <person name="Wang J."/>
            <person name="Hirakawa H."/>
            <person name="Shirasawa K."/>
            <person name="Vercoe P."/>
            <person name="Stefanova K."/>
            <person name="Durmic Z."/>
            <person name="Nichols P."/>
            <person name="Revell C."/>
            <person name="Isobe S.N."/>
            <person name="Edwards D."/>
            <person name="Erskine W."/>
        </authorList>
    </citation>
    <scope>NUCLEOTIDE SEQUENCE [LARGE SCALE GENOMIC DNA]</scope>
    <source>
        <strain evidence="3">cv. Daliak</strain>
    </source>
</reference>
<protein>
    <submittedName>
        <fullName evidence="2">Uncharacterized protein</fullName>
    </submittedName>
</protein>
<sequence>MKSLDFDNNLEVGKNVKAQPVLERGAVSGSGSNAGSPAVSPPPSSPVESPCAVSSQTDGARVQLEIHQKISSEFIDRKREELNKVRQDVQETEALASSSSNQLFSRSSTPYGGKMFTSYVLWY</sequence>
<gene>
    <name evidence="2" type="ORF">TSUD_04860</name>
</gene>
<proteinExistence type="predicted"/>
<dbReference type="Proteomes" id="UP000242715">
    <property type="component" value="Unassembled WGS sequence"/>
</dbReference>
<evidence type="ECO:0000313" key="3">
    <source>
        <dbReference type="Proteomes" id="UP000242715"/>
    </source>
</evidence>
<accession>A0A2Z6N4S3</accession>
<dbReference type="AlphaFoldDB" id="A0A2Z6N4S3"/>
<dbReference type="EMBL" id="DF973783">
    <property type="protein sequence ID" value="GAU39894.1"/>
    <property type="molecule type" value="Genomic_DNA"/>
</dbReference>